<dbReference type="InterPro" id="IPR050194">
    <property type="entry name" value="Glycosyltransferase_grp1"/>
</dbReference>
<evidence type="ECO:0000259" key="2">
    <source>
        <dbReference type="Pfam" id="PF13439"/>
    </source>
</evidence>
<dbReference type="SUPFAM" id="SSF53756">
    <property type="entry name" value="UDP-Glycosyltransferase/glycogen phosphorylase"/>
    <property type="match status" value="1"/>
</dbReference>
<proteinExistence type="predicted"/>
<dbReference type="InterPro" id="IPR001296">
    <property type="entry name" value="Glyco_trans_1"/>
</dbReference>
<dbReference type="EMBL" id="JAEQND010000007">
    <property type="protein sequence ID" value="MBL0426075.1"/>
    <property type="molecule type" value="Genomic_DNA"/>
</dbReference>
<dbReference type="RefSeq" id="WP_201690076.1">
    <property type="nucleotide sequence ID" value="NZ_JAEQND010000007.1"/>
</dbReference>
<protein>
    <submittedName>
        <fullName evidence="3">Glycosyltransferase</fullName>
    </submittedName>
</protein>
<dbReference type="PANTHER" id="PTHR45947">
    <property type="entry name" value="SULFOQUINOVOSYL TRANSFERASE SQD2"/>
    <property type="match status" value="1"/>
</dbReference>
<gene>
    <name evidence="3" type="ORF">JI746_13250</name>
</gene>
<dbReference type="Gene3D" id="3.40.50.2000">
    <property type="entry name" value="Glycogen Phosphorylase B"/>
    <property type="match status" value="2"/>
</dbReference>
<evidence type="ECO:0000313" key="3">
    <source>
        <dbReference type="EMBL" id="MBL0426075.1"/>
    </source>
</evidence>
<feature type="domain" description="Glycosyl transferase family 1" evidence="1">
    <location>
        <begin position="199"/>
        <end position="354"/>
    </location>
</feature>
<organism evidence="3 4">
    <name type="scientific">Ramlibacter alkalitolerans</name>
    <dbReference type="NCBI Taxonomy" id="2039631"/>
    <lineage>
        <taxon>Bacteria</taxon>
        <taxon>Pseudomonadati</taxon>
        <taxon>Pseudomonadota</taxon>
        <taxon>Betaproteobacteria</taxon>
        <taxon>Burkholderiales</taxon>
        <taxon>Comamonadaceae</taxon>
        <taxon>Ramlibacter</taxon>
    </lineage>
</organism>
<accession>A0ABS1JR79</accession>
<dbReference type="Pfam" id="PF13439">
    <property type="entry name" value="Glyco_transf_4"/>
    <property type="match status" value="1"/>
</dbReference>
<reference evidence="3 4" key="1">
    <citation type="journal article" date="2017" name="Int. J. Syst. Evol. Microbiol.">
        <title>Ramlibacter alkalitolerans sp. nov., alkali-tolerant bacterium isolated from soil of ginseng.</title>
        <authorList>
            <person name="Lee D.H."/>
            <person name="Cha C.J."/>
        </authorList>
    </citation>
    <scope>NUCLEOTIDE SEQUENCE [LARGE SCALE GENOMIC DNA]</scope>
    <source>
        <strain evidence="3 4">KACC 19305</strain>
    </source>
</reference>
<evidence type="ECO:0000259" key="1">
    <source>
        <dbReference type="Pfam" id="PF00534"/>
    </source>
</evidence>
<dbReference type="Proteomes" id="UP000622707">
    <property type="component" value="Unassembled WGS sequence"/>
</dbReference>
<feature type="domain" description="Glycosyltransferase subfamily 4-like N-terminal" evidence="2">
    <location>
        <begin position="19"/>
        <end position="180"/>
    </location>
</feature>
<dbReference type="PANTHER" id="PTHR45947:SF3">
    <property type="entry name" value="SULFOQUINOVOSYL TRANSFERASE SQD2"/>
    <property type="match status" value="1"/>
</dbReference>
<evidence type="ECO:0000313" key="4">
    <source>
        <dbReference type="Proteomes" id="UP000622707"/>
    </source>
</evidence>
<dbReference type="Pfam" id="PF00534">
    <property type="entry name" value="Glycos_transf_1"/>
    <property type="match status" value="1"/>
</dbReference>
<keyword evidence="4" id="KW-1185">Reference proteome</keyword>
<name>A0ABS1JR79_9BURK</name>
<comment type="caution">
    <text evidence="3">The sequence shown here is derived from an EMBL/GenBank/DDBJ whole genome shotgun (WGS) entry which is preliminary data.</text>
</comment>
<dbReference type="InterPro" id="IPR028098">
    <property type="entry name" value="Glyco_trans_4-like_N"/>
</dbReference>
<sequence>MTGIRPLHIAKFVPPPYAGVEAHADTLLRALLPEVQGTLVAGESPAGRSHVEPAPYRMIQARAFGRLASVTLSPGVLQHARAELRSGRCNLLHVHAPNPWGDLAALACGRDVPVVMTWHSDIVRQRLLLKAYRPIQRRAVLRADRIVVFTPNHYASSEQLHQVDVAAKVVQVPIGIDFDRLDPAGADAQLRERLQAFSRGRPLALTVGRHVYYKGYGYLLSAMARVRSEAVLVMIGAGALTQELVRQVDELGLRERVLFLGEVGNAQLTAAMHACDFFCLPSIEPSEAFGIASAEAMSCGKPTIVCELGNGVNYLNRAGVTSLTVPPRDVAALADAIDTLASDAGLRARMGAAAVRWAHDEFSVAAMKRGMTALYRSLL</sequence>